<evidence type="ECO:0000259" key="9">
    <source>
        <dbReference type="Pfam" id="PF02108"/>
    </source>
</evidence>
<sequence>MSSVVKRGRIAPFTDSIPIPAFSEAVSPEAKMDSAGASPSASPEEGPWAQVAASILADAERKAQQIIAEAMEKASSILDEARLEIERRAQAAEQEGRERGLQEGRRAGQLELAEEKSRLQAQMDALAQELREDHARRLQEQRQPILDLVTAAARRLLQRELALSPADVAKLVDELLGQVVAASTVYVRVHPDDCEAVRQASPQISLRHGGTIAIQVVPDLSLARGDCVIAADAVEIDARVQVRLDELSRVLAELAEEGPHGA</sequence>
<feature type="domain" description="Flagellar assembly protein FliH/Type III secretion system HrpE" evidence="9">
    <location>
        <begin position="120"/>
        <end position="246"/>
    </location>
</feature>
<keyword evidence="10" id="KW-0969">Cilium</keyword>
<evidence type="ECO:0000256" key="8">
    <source>
        <dbReference type="SAM" id="MobiDB-lite"/>
    </source>
</evidence>
<dbReference type="RefSeq" id="WP_012810743.1">
    <property type="nucleotide sequence ID" value="NC_013205.1"/>
</dbReference>
<feature type="coiled-coil region" evidence="7">
    <location>
        <begin position="109"/>
        <end position="136"/>
    </location>
</feature>
<dbReference type="EMBL" id="CP001727">
    <property type="protein sequence ID" value="ACV58418.1"/>
    <property type="molecule type" value="Genomic_DNA"/>
</dbReference>
<dbReference type="HOGENOM" id="CLU_1060226_0_0_9"/>
<keyword evidence="7" id="KW-0175">Coiled coil</keyword>
<comment type="function">
    <text evidence="1">Needed for flagellar regrowth and assembly.</text>
</comment>
<dbReference type="STRING" id="521098.Aaci_1391"/>
<accession>C8WWE7</accession>
<feature type="region of interest" description="Disordered" evidence="8">
    <location>
        <begin position="26"/>
        <end position="48"/>
    </location>
</feature>
<dbReference type="AlphaFoldDB" id="C8WWE7"/>
<evidence type="ECO:0000256" key="6">
    <source>
        <dbReference type="ARBA" id="ARBA00023225"/>
    </source>
</evidence>
<evidence type="ECO:0000256" key="4">
    <source>
        <dbReference type="ARBA" id="ARBA00022795"/>
    </source>
</evidence>
<dbReference type="Gene3D" id="1.20.5.620">
    <property type="entry name" value="F1F0 ATP synthase subunit B, membrane domain"/>
    <property type="match status" value="1"/>
</dbReference>
<dbReference type="InterPro" id="IPR018035">
    <property type="entry name" value="Flagellar_FliH/T3SS_HrpE"/>
</dbReference>
<keyword evidence="10" id="KW-0282">Flagellum</keyword>
<evidence type="ECO:0000256" key="2">
    <source>
        <dbReference type="ARBA" id="ARBA00006602"/>
    </source>
</evidence>
<keyword evidence="11" id="KW-1185">Reference proteome</keyword>
<dbReference type="InterPro" id="IPR051472">
    <property type="entry name" value="T3SS_Stator/FliH"/>
</dbReference>
<dbReference type="GO" id="GO:0044781">
    <property type="term" value="P:bacterial-type flagellum organization"/>
    <property type="evidence" value="ECO:0007669"/>
    <property type="project" value="UniProtKB-KW"/>
</dbReference>
<dbReference type="Pfam" id="PF02108">
    <property type="entry name" value="FliH"/>
    <property type="match status" value="1"/>
</dbReference>
<evidence type="ECO:0000256" key="7">
    <source>
        <dbReference type="SAM" id="Coils"/>
    </source>
</evidence>
<dbReference type="GO" id="GO:0005829">
    <property type="term" value="C:cytosol"/>
    <property type="evidence" value="ECO:0007669"/>
    <property type="project" value="TreeGrafter"/>
</dbReference>
<reference evidence="10 11" key="2">
    <citation type="journal article" date="2010" name="Stand. Genomic Sci.">
        <title>Complete genome sequence of Alicyclobacillus acidocaldarius type strain (104-IA).</title>
        <authorList>
            <person name="Mavromatis K."/>
            <person name="Sikorski J."/>
            <person name="Lapidus A."/>
            <person name="Glavina Del Rio T."/>
            <person name="Copeland A."/>
            <person name="Tice H."/>
            <person name="Cheng J.F."/>
            <person name="Lucas S."/>
            <person name="Chen F."/>
            <person name="Nolan M."/>
            <person name="Bruce D."/>
            <person name="Goodwin L."/>
            <person name="Pitluck S."/>
            <person name="Ivanova N."/>
            <person name="Ovchinnikova G."/>
            <person name="Pati A."/>
            <person name="Chen A."/>
            <person name="Palaniappan K."/>
            <person name="Land M."/>
            <person name="Hauser L."/>
            <person name="Chang Y.J."/>
            <person name="Jeffries C.D."/>
            <person name="Chain P."/>
            <person name="Meincke L."/>
            <person name="Sims D."/>
            <person name="Chertkov O."/>
            <person name="Han C."/>
            <person name="Brettin T."/>
            <person name="Detter J.C."/>
            <person name="Wahrenburg C."/>
            <person name="Rohde M."/>
            <person name="Pukall R."/>
            <person name="Goker M."/>
            <person name="Bristow J."/>
            <person name="Eisen J.A."/>
            <person name="Markowitz V."/>
            <person name="Hugenholtz P."/>
            <person name="Klenk H.P."/>
            <person name="Kyrpides N.C."/>
        </authorList>
    </citation>
    <scope>NUCLEOTIDE SEQUENCE [LARGE SCALE GENOMIC DNA]</scope>
    <source>
        <strain evidence="11">ATCC 27009 / DSM 446 / BCRC 14685 / JCM 5260 / KCTC 1825 / NBRC 15652 / NCIMB 11725 / NRRL B-14509 / 104-IA</strain>
    </source>
</reference>
<organism evidence="10 11">
    <name type="scientific">Alicyclobacillus acidocaldarius subsp. acidocaldarius (strain ATCC 27009 / DSM 446 / BCRC 14685 / JCM 5260 / KCTC 1825 / NBRC 15652 / NCIMB 11725 / NRRL B-14509 / 104-IA)</name>
    <name type="common">Bacillus acidocaldarius</name>
    <dbReference type="NCBI Taxonomy" id="521098"/>
    <lineage>
        <taxon>Bacteria</taxon>
        <taxon>Bacillati</taxon>
        <taxon>Bacillota</taxon>
        <taxon>Bacilli</taxon>
        <taxon>Bacillales</taxon>
        <taxon>Alicyclobacillaceae</taxon>
        <taxon>Alicyclobacillus</taxon>
    </lineage>
</organism>
<dbReference type="GO" id="GO:0015031">
    <property type="term" value="P:protein transport"/>
    <property type="evidence" value="ECO:0007669"/>
    <property type="project" value="UniProtKB-KW"/>
</dbReference>
<dbReference type="PANTHER" id="PTHR34982">
    <property type="entry name" value="YOP PROTEINS TRANSLOCATION PROTEIN L"/>
    <property type="match status" value="1"/>
</dbReference>
<proteinExistence type="inferred from homology"/>
<evidence type="ECO:0000313" key="10">
    <source>
        <dbReference type="EMBL" id="ACV58418.1"/>
    </source>
</evidence>
<gene>
    <name evidence="10" type="ordered locus">Aaci_1391</name>
</gene>
<keyword evidence="5" id="KW-0653">Protein transport</keyword>
<dbReference type="KEGG" id="aac:Aaci_1391"/>
<evidence type="ECO:0000256" key="1">
    <source>
        <dbReference type="ARBA" id="ARBA00003041"/>
    </source>
</evidence>
<keyword evidence="6" id="KW-1006">Bacterial flagellum protein export</keyword>
<name>C8WWE7_ALIAD</name>
<protein>
    <submittedName>
        <fullName evidence="10">Flagellar assembly protein FliH/Type III secretion system HrpE</fullName>
    </submittedName>
</protein>
<keyword evidence="4" id="KW-1005">Bacterial flagellum biogenesis</keyword>
<evidence type="ECO:0000256" key="5">
    <source>
        <dbReference type="ARBA" id="ARBA00022927"/>
    </source>
</evidence>
<reference evidence="11" key="1">
    <citation type="submission" date="2009-09" db="EMBL/GenBank/DDBJ databases">
        <title>The complete chromosome of Alicyclobacillus acidocaldarius subsp. acidocaldarius DSM 446.</title>
        <authorList>
            <consortium name="US DOE Joint Genome Institute (JGI-PGF)"/>
            <person name="Lucas S."/>
            <person name="Copeland A."/>
            <person name="Lapidus A."/>
            <person name="Glavina del Rio T."/>
            <person name="Dalin E."/>
            <person name="Tice H."/>
            <person name="Bruce D."/>
            <person name="Goodwin L."/>
            <person name="Pitluck S."/>
            <person name="Kyrpides N."/>
            <person name="Mavromatis K."/>
            <person name="Ivanova N."/>
            <person name="Ovchinnikova G."/>
            <person name="Chertkov O."/>
            <person name="Sims D."/>
            <person name="Brettin T."/>
            <person name="Detter J.C."/>
            <person name="Han C."/>
            <person name="Larimer F."/>
            <person name="Land M."/>
            <person name="Hauser L."/>
            <person name="Markowitz V."/>
            <person name="Cheng J.-F."/>
            <person name="Hugenholtz P."/>
            <person name="Woyke T."/>
            <person name="Wu D."/>
            <person name="Pukall R."/>
            <person name="Klenk H.-P."/>
            <person name="Eisen J.A."/>
        </authorList>
    </citation>
    <scope>NUCLEOTIDE SEQUENCE [LARGE SCALE GENOMIC DNA]</scope>
    <source>
        <strain evidence="11">ATCC 27009 / DSM 446 / BCRC 14685 / JCM 5260 / KCTC 1825 / NBRC 15652 / NCIMB 11725 / NRRL B-14509 / 104-IA</strain>
    </source>
</reference>
<evidence type="ECO:0000313" key="11">
    <source>
        <dbReference type="Proteomes" id="UP000001917"/>
    </source>
</evidence>
<feature type="compositionally biased region" description="Low complexity" evidence="8">
    <location>
        <begin position="34"/>
        <end position="47"/>
    </location>
</feature>
<dbReference type="eggNOG" id="COG1317">
    <property type="taxonomic scope" value="Bacteria"/>
</dbReference>
<dbReference type="PANTHER" id="PTHR34982:SF1">
    <property type="entry name" value="FLAGELLAR ASSEMBLY PROTEIN FLIH"/>
    <property type="match status" value="1"/>
</dbReference>
<keyword evidence="10" id="KW-0966">Cell projection</keyword>
<keyword evidence="3" id="KW-0813">Transport</keyword>
<dbReference type="Proteomes" id="UP000001917">
    <property type="component" value="Chromosome"/>
</dbReference>
<evidence type="ECO:0000256" key="3">
    <source>
        <dbReference type="ARBA" id="ARBA00022448"/>
    </source>
</evidence>
<comment type="similarity">
    <text evidence="2">Belongs to the FliH family.</text>
</comment>